<protein>
    <recommendedName>
        <fullName evidence="3">Gag protein</fullName>
    </recommendedName>
</protein>
<name>A0ABR3I895_LOXSC</name>
<keyword evidence="2" id="KW-1185">Reference proteome</keyword>
<proteinExistence type="predicted"/>
<sequence length="452" mass="51964">MAYPIKFLSLQKAELQYEVELRGGSGDSVQELRKEIVKLSQLLPSDDILESHLTPSDDLKEVKESLIKCQNNITSLKAKFDKNLFSRTETLLNHLYHRINRIVNSTEVNDTYKICVSNFNMLFKDLSSIKATTTHASSSAPTTDTANPSTISVTCERSLSSDISKLKFNGKTCVHAFIQKVEEFVLSRGISFDKIISLAYEIFDGDALHWFRYVKDKISSWTDDYDYKFTEEIRTRTQGEHENIVIYLSIMHGMFSRLNKPMTEEAQLEILLHNIRPCYANSLATASASNIKSIEDLKTICLGYETVNSRFSNFREPPKLSSNTIAPEFAYKPKSTFYNNKNEPINNNYKRFDHPKPSTSFYNNSDKSNKNYNNNNKYNFGINNQSQRMEIDSLNVSSPRSVFCPRCRSDNHSLRNCRQNRFLICFKCGKKDVKYPECPDCHPQNTNETSKN</sequence>
<gene>
    <name evidence="1" type="ORF">ABMA27_015595</name>
</gene>
<evidence type="ECO:0000313" key="1">
    <source>
        <dbReference type="EMBL" id="KAL0892488.1"/>
    </source>
</evidence>
<comment type="caution">
    <text evidence="1">The sequence shown here is derived from an EMBL/GenBank/DDBJ whole genome shotgun (WGS) entry which is preliminary data.</text>
</comment>
<dbReference type="SUPFAM" id="SSF57756">
    <property type="entry name" value="Retrovirus zinc finger-like domains"/>
    <property type="match status" value="1"/>
</dbReference>
<dbReference type="InterPro" id="IPR036875">
    <property type="entry name" value="Znf_CCHC_sf"/>
</dbReference>
<organism evidence="1 2">
    <name type="scientific">Loxostege sticticalis</name>
    <name type="common">Beet webworm moth</name>
    <dbReference type="NCBI Taxonomy" id="481309"/>
    <lineage>
        <taxon>Eukaryota</taxon>
        <taxon>Metazoa</taxon>
        <taxon>Ecdysozoa</taxon>
        <taxon>Arthropoda</taxon>
        <taxon>Hexapoda</taxon>
        <taxon>Insecta</taxon>
        <taxon>Pterygota</taxon>
        <taxon>Neoptera</taxon>
        <taxon>Endopterygota</taxon>
        <taxon>Lepidoptera</taxon>
        <taxon>Glossata</taxon>
        <taxon>Ditrysia</taxon>
        <taxon>Pyraloidea</taxon>
        <taxon>Crambidae</taxon>
        <taxon>Pyraustinae</taxon>
        <taxon>Loxostege</taxon>
    </lineage>
</organism>
<reference evidence="1 2" key="1">
    <citation type="submission" date="2024-06" db="EMBL/GenBank/DDBJ databases">
        <title>A chromosome-level genome assembly of beet webworm, Loxostege sticticalis.</title>
        <authorList>
            <person name="Zhang Y."/>
        </authorList>
    </citation>
    <scope>NUCLEOTIDE SEQUENCE [LARGE SCALE GENOMIC DNA]</scope>
    <source>
        <strain evidence="1">AQ026</strain>
        <tissue evidence="1">Whole body</tissue>
    </source>
</reference>
<evidence type="ECO:0000313" key="2">
    <source>
        <dbReference type="Proteomes" id="UP001549920"/>
    </source>
</evidence>
<accession>A0ABR3I895</accession>
<dbReference type="EMBL" id="JBEUOH010000007">
    <property type="protein sequence ID" value="KAL0892488.1"/>
    <property type="molecule type" value="Genomic_DNA"/>
</dbReference>
<evidence type="ECO:0008006" key="3">
    <source>
        <dbReference type="Google" id="ProtNLM"/>
    </source>
</evidence>
<dbReference type="Proteomes" id="UP001549920">
    <property type="component" value="Unassembled WGS sequence"/>
</dbReference>